<dbReference type="STRING" id="84022.CACET_c13510"/>
<dbReference type="Proteomes" id="UP000035704">
    <property type="component" value="Chromosome"/>
</dbReference>
<evidence type="ECO:0000256" key="1">
    <source>
        <dbReference type="ARBA" id="ARBA00022801"/>
    </source>
</evidence>
<accession>A0A0D8ICN7</accession>
<dbReference type="PANTHER" id="PTHR43222">
    <property type="entry name" value="NUDIX HYDROLASE 23"/>
    <property type="match status" value="1"/>
</dbReference>
<keyword evidence="3" id="KW-1185">Reference proteome</keyword>
<dbReference type="PANTHER" id="PTHR43222:SF2">
    <property type="entry name" value="NUDIX HYDROLASE 23, CHLOROPLASTIC"/>
    <property type="match status" value="1"/>
</dbReference>
<dbReference type="CDD" id="cd04678">
    <property type="entry name" value="NUDIX_MTH2_Nudt15"/>
    <property type="match status" value="1"/>
</dbReference>
<evidence type="ECO:0000313" key="3">
    <source>
        <dbReference type="Proteomes" id="UP000035704"/>
    </source>
</evidence>
<dbReference type="RefSeq" id="WP_044823600.1">
    <property type="nucleotide sequence ID" value="NZ_CP009687.1"/>
</dbReference>
<dbReference type="EMBL" id="CP009687">
    <property type="protein sequence ID" value="AKL94816.1"/>
    <property type="molecule type" value="Genomic_DNA"/>
</dbReference>
<dbReference type="OrthoDB" id="9800077at2"/>
<proteinExistence type="predicted"/>
<protein>
    <submittedName>
        <fullName evidence="2">ADP-ribose pyrophosphatase</fullName>
    </submittedName>
</protein>
<dbReference type="Pfam" id="PF00293">
    <property type="entry name" value="NUDIX"/>
    <property type="match status" value="1"/>
</dbReference>
<dbReference type="PROSITE" id="PS00893">
    <property type="entry name" value="NUDIX_BOX"/>
    <property type="match status" value="1"/>
</dbReference>
<dbReference type="Gene3D" id="3.90.79.10">
    <property type="entry name" value="Nucleoside Triphosphate Pyrophosphohydrolase"/>
    <property type="match status" value="1"/>
</dbReference>
<dbReference type="SUPFAM" id="SSF55811">
    <property type="entry name" value="Nudix"/>
    <property type="match status" value="1"/>
</dbReference>
<sequence length="165" mass="18732">MRFEFCPKCGGKLSINDVKEINKPKCVDCGFVFYQNPIVGVAAIVLQEGKVLLGKRNSSYSGTWCIPCGYVEWDEDVYEAVAREFQEETGLHIKTKEIFHVLSNFHNPKQHTVGIWFLAEVVDGSLAAGDDLDKVDYFYYEDIPVLAFPTDRIVIDKLYELGLIK</sequence>
<dbReference type="InterPro" id="IPR000086">
    <property type="entry name" value="NUDIX_hydrolase_dom"/>
</dbReference>
<dbReference type="PATRIC" id="fig|84022.5.peg.2811"/>
<dbReference type="InterPro" id="IPR015797">
    <property type="entry name" value="NUDIX_hydrolase-like_dom_sf"/>
</dbReference>
<name>A0A0D8ICN7_9CLOT</name>
<organism evidence="2 3">
    <name type="scientific">Clostridium aceticum</name>
    <dbReference type="NCBI Taxonomy" id="84022"/>
    <lineage>
        <taxon>Bacteria</taxon>
        <taxon>Bacillati</taxon>
        <taxon>Bacillota</taxon>
        <taxon>Clostridia</taxon>
        <taxon>Eubacteriales</taxon>
        <taxon>Clostridiaceae</taxon>
        <taxon>Clostridium</taxon>
    </lineage>
</organism>
<reference evidence="2 3" key="1">
    <citation type="submission" date="2014-10" db="EMBL/GenBank/DDBJ databases">
        <title>Genome sequence of Clostridium aceticum DSM 1496.</title>
        <authorList>
            <person name="Poehlein A."/>
            <person name="Schiel-Bengelsdorf B."/>
            <person name="Gottschalk G."/>
            <person name="Duerre P."/>
            <person name="Daniel R."/>
        </authorList>
    </citation>
    <scope>NUCLEOTIDE SEQUENCE [LARGE SCALE GENOMIC DNA]</scope>
    <source>
        <strain evidence="2 3">DSM 1496</strain>
    </source>
</reference>
<dbReference type="InterPro" id="IPR020084">
    <property type="entry name" value="NUDIX_hydrolase_CS"/>
</dbReference>
<dbReference type="AlphaFoldDB" id="A0A0D8ICN7"/>
<dbReference type="PROSITE" id="PS51462">
    <property type="entry name" value="NUDIX"/>
    <property type="match status" value="1"/>
</dbReference>
<evidence type="ECO:0000313" key="2">
    <source>
        <dbReference type="EMBL" id="AKL94816.1"/>
    </source>
</evidence>
<dbReference type="KEGG" id="cace:CACET_c13510"/>
<dbReference type="GO" id="GO:0016787">
    <property type="term" value="F:hydrolase activity"/>
    <property type="evidence" value="ECO:0007669"/>
    <property type="project" value="UniProtKB-KW"/>
</dbReference>
<gene>
    <name evidence="2" type="ORF">CACET_c13510</name>
</gene>
<keyword evidence="1" id="KW-0378">Hydrolase</keyword>